<protein>
    <submittedName>
        <fullName evidence="2">Uncharacterized protein</fullName>
    </submittedName>
</protein>
<gene>
    <name evidence="2" type="ORF">GWK47_000403</name>
</gene>
<organism evidence="2 3">
    <name type="scientific">Chionoecetes opilio</name>
    <name type="common">Atlantic snow crab</name>
    <name type="synonym">Cancer opilio</name>
    <dbReference type="NCBI Taxonomy" id="41210"/>
    <lineage>
        <taxon>Eukaryota</taxon>
        <taxon>Metazoa</taxon>
        <taxon>Ecdysozoa</taxon>
        <taxon>Arthropoda</taxon>
        <taxon>Crustacea</taxon>
        <taxon>Multicrustacea</taxon>
        <taxon>Malacostraca</taxon>
        <taxon>Eumalacostraca</taxon>
        <taxon>Eucarida</taxon>
        <taxon>Decapoda</taxon>
        <taxon>Pleocyemata</taxon>
        <taxon>Brachyura</taxon>
        <taxon>Eubrachyura</taxon>
        <taxon>Majoidea</taxon>
        <taxon>Majidae</taxon>
        <taxon>Chionoecetes</taxon>
    </lineage>
</organism>
<evidence type="ECO:0000313" key="2">
    <source>
        <dbReference type="EMBL" id="KAG0727030.1"/>
    </source>
</evidence>
<dbReference type="AlphaFoldDB" id="A0A8J4YF98"/>
<accession>A0A8J4YF98</accession>
<feature type="region of interest" description="Disordered" evidence="1">
    <location>
        <begin position="75"/>
        <end position="174"/>
    </location>
</feature>
<feature type="compositionally biased region" description="Polar residues" evidence="1">
    <location>
        <begin position="116"/>
        <end position="125"/>
    </location>
</feature>
<evidence type="ECO:0000313" key="3">
    <source>
        <dbReference type="Proteomes" id="UP000770661"/>
    </source>
</evidence>
<keyword evidence="3" id="KW-1185">Reference proteome</keyword>
<evidence type="ECO:0000256" key="1">
    <source>
        <dbReference type="SAM" id="MobiDB-lite"/>
    </source>
</evidence>
<dbReference type="EMBL" id="JACEEZ010003781">
    <property type="protein sequence ID" value="KAG0727030.1"/>
    <property type="molecule type" value="Genomic_DNA"/>
</dbReference>
<proteinExistence type="predicted"/>
<reference evidence="2" key="1">
    <citation type="submission" date="2020-07" db="EMBL/GenBank/DDBJ databases">
        <title>The High-quality genome of the commercially important snow crab, Chionoecetes opilio.</title>
        <authorList>
            <person name="Jeong J.-H."/>
            <person name="Ryu S."/>
        </authorList>
    </citation>
    <scope>NUCLEOTIDE SEQUENCE</scope>
    <source>
        <strain evidence="2">MADBK_172401_WGS</strain>
        <tissue evidence="2">Digestive gland</tissue>
    </source>
</reference>
<comment type="caution">
    <text evidence="2">The sequence shown here is derived from an EMBL/GenBank/DDBJ whole genome shotgun (WGS) entry which is preliminary data.</text>
</comment>
<name>A0A8J4YF98_CHIOP</name>
<feature type="compositionally biased region" description="Basic and acidic residues" evidence="1">
    <location>
        <begin position="138"/>
        <end position="155"/>
    </location>
</feature>
<sequence length="174" mass="19504">MVRIDGSSYAPAKRFLDSLRTSLQYHGRKIIQKGCFNHSEPPFWYLSEDLMACQLSTQRLPVSTKQAIGPPLASTMKEQEPAKRINPHHTQVTAATHALPSPRKIPVASSKLLISKTDSCPPTSEWQRKRNRTSRTAAESRDFARQRHQPSEEWRSSSPSPTADKDRGTAQSPA</sequence>
<dbReference type="Proteomes" id="UP000770661">
    <property type="component" value="Unassembled WGS sequence"/>
</dbReference>